<comment type="function">
    <text evidence="14">Saposin-D is a specific sphingomyelin phosphodiesterase activator (EC 3.1.4.12).</text>
</comment>
<evidence type="ECO:0000256" key="9">
    <source>
        <dbReference type="ARBA" id="ARBA00023157"/>
    </source>
</evidence>
<sequence length="523" mass="57895">MLCALLLLPVLLGAALADPVFKKECAKGPEVWCRDLKTASECGAVQHCRQVVWSRPTVKSLPCEACKQVVTLVENLLKQNGTEAEIEGYLEKECEMLPQEDWVSKCKEIMASYLPVIINALEGEMSNPDEVCSVLMFCRSLQRHLATLSQHQQELESNSISEAGMSDMVAPFMANVPLLLYPQGKTQKSSQPKAGEDVCQDCVRLVTDVQNAVKTNSSFVESLVDHLKEECDRLGPGISDMCKNYISQYSDIAVQMMMHMQPKEICGYAGFCAGKEMPLQALVPAHVAATNVMITPALELVEPVKKNLVQMKAGPTCELCQYVIKEIIKLLEGNKTKEDMIHAVEKVCSVIPKSMAEECRDLIESYGPAIVDLLLDETSPHLICSLLKLCQNKKSANIARLQSGVFCDMCKKIDGYLDQNLDKNSTKAMILSAFEKACSMLPGVYKDECDAFVKEYEPVLIAALHDEMNPDSLCLKVGACPKAPAKPLLGREQCVWGPSYWCKNMETAAQCNAVEHCKRHVWN</sequence>
<feature type="disulfide bond" evidence="18">
    <location>
        <begin position="199"/>
        <end position="272"/>
    </location>
</feature>
<dbReference type="GeneID" id="114040376"/>
<comment type="function">
    <text evidence="13">Pulmonary surfactant-associated proteins promote alveolar stability by lowering the surface tension at the air-liquid interface in the peripheral air spaces. SP-B increases the collapse pressure of palmitic acid to nearly 70 millinewtons per meter.</text>
</comment>
<dbReference type="AlphaFoldDB" id="A0A4X2KVW0"/>
<dbReference type="GO" id="GO:1905573">
    <property type="term" value="F:ganglioside GM1 binding"/>
    <property type="evidence" value="ECO:0007669"/>
    <property type="project" value="Ensembl"/>
</dbReference>
<evidence type="ECO:0000256" key="14">
    <source>
        <dbReference type="ARBA" id="ARBA00037231"/>
    </source>
</evidence>
<feature type="chain" id="PRO_5021523994" description="Prosaposin" evidence="17">
    <location>
        <begin position="18"/>
        <end position="523"/>
    </location>
</feature>
<feature type="disulfide bond" evidence="18">
    <location>
        <begin position="317"/>
        <end position="390"/>
    </location>
</feature>
<feature type="signal peptide" evidence="17">
    <location>
        <begin position="1"/>
        <end position="17"/>
    </location>
</feature>
<dbReference type="InterPro" id="IPR011001">
    <property type="entry name" value="Saposin-like"/>
</dbReference>
<evidence type="ECO:0000256" key="7">
    <source>
        <dbReference type="ARBA" id="ARBA00022729"/>
    </source>
</evidence>
<dbReference type="GO" id="GO:0042803">
    <property type="term" value="F:protein homodimerization activity"/>
    <property type="evidence" value="ECO:0007669"/>
    <property type="project" value="Ensembl"/>
</dbReference>
<dbReference type="Pfam" id="PF05184">
    <property type="entry name" value="SapB_1"/>
    <property type="match status" value="3"/>
</dbReference>
<keyword evidence="4" id="KW-0767">Surface film</keyword>
<dbReference type="RefSeq" id="XP_027714279.1">
    <property type="nucleotide sequence ID" value="XM_027858478.1"/>
</dbReference>
<dbReference type="Pfam" id="PF02199">
    <property type="entry name" value="SapA"/>
    <property type="match status" value="2"/>
</dbReference>
<evidence type="ECO:0000256" key="5">
    <source>
        <dbReference type="ARBA" id="ARBA00022525"/>
    </source>
</evidence>
<evidence type="ECO:0000256" key="15">
    <source>
        <dbReference type="ARBA" id="ARBA00037606"/>
    </source>
</evidence>
<comment type="function">
    <text evidence="17">Saposins are specific low-molecular mass non-enzymic proteins, they participate in the lysosomal degradation of sphingolipids, which takes place by the sequential action of specific hydrolases.</text>
</comment>
<reference evidence="21" key="3">
    <citation type="submission" date="2025-09" db="UniProtKB">
        <authorList>
            <consortium name="Ensembl"/>
        </authorList>
    </citation>
    <scope>IDENTIFICATION</scope>
</reference>
<dbReference type="Proteomes" id="UP000314987">
    <property type="component" value="Unassembled WGS sequence"/>
</dbReference>
<dbReference type="GO" id="GO:0019216">
    <property type="term" value="P:regulation of lipid metabolic process"/>
    <property type="evidence" value="ECO:0007669"/>
    <property type="project" value="UniProtKB-UniRule"/>
</dbReference>
<dbReference type="InterPro" id="IPR051428">
    <property type="entry name" value="Sphingo_Act-Surfact_Prot"/>
</dbReference>
<organism evidence="21 22">
    <name type="scientific">Vombatus ursinus</name>
    <name type="common">Common wombat</name>
    <dbReference type="NCBI Taxonomy" id="29139"/>
    <lineage>
        <taxon>Eukaryota</taxon>
        <taxon>Metazoa</taxon>
        <taxon>Chordata</taxon>
        <taxon>Craniata</taxon>
        <taxon>Vertebrata</taxon>
        <taxon>Euteleostomi</taxon>
        <taxon>Mammalia</taxon>
        <taxon>Metatheria</taxon>
        <taxon>Diprotodontia</taxon>
        <taxon>Vombatidae</taxon>
        <taxon>Vombatus</taxon>
    </lineage>
</organism>
<proteinExistence type="predicted"/>
<dbReference type="FunFam" id="1.10.225.10:FF:000002">
    <property type="entry name" value="prosaposin isoform X2"/>
    <property type="match status" value="2"/>
</dbReference>
<dbReference type="GO" id="GO:1905577">
    <property type="term" value="F:ganglioside GP1c binding"/>
    <property type="evidence" value="ECO:0007669"/>
    <property type="project" value="Ensembl"/>
</dbReference>
<evidence type="ECO:0000256" key="2">
    <source>
        <dbReference type="ARBA" id="ARBA00004371"/>
    </source>
</evidence>
<comment type="function">
    <text evidence="12">Saposin-A and saposin-C stimulate the hydrolysis of glucosylceramide by beta-glucosylceramidase (EC 3.2.1.45) and galactosylceramide by beta-galactosylceramidase (EC 3.2.1.46). Saposin-C apparently acts by combining with the enzyme and acidic lipid to form an activated complex, rather than by solubilizing the substrate.</text>
</comment>
<evidence type="ECO:0000256" key="17">
    <source>
        <dbReference type="PIRNR" id="PIRNR002431"/>
    </source>
</evidence>
<evidence type="ECO:0000256" key="6">
    <source>
        <dbReference type="ARBA" id="ARBA00022713"/>
    </source>
</evidence>
<feature type="domain" description="Saposin B-type" evidence="19">
    <location>
        <begin position="403"/>
        <end position="484"/>
    </location>
</feature>
<protein>
    <recommendedName>
        <fullName evidence="16 17">Prosaposin</fullName>
    </recommendedName>
</protein>
<comment type="subunit">
    <text evidence="3">Homodimer; disulfide-linked.</text>
</comment>
<dbReference type="InterPro" id="IPR007856">
    <property type="entry name" value="SapB_1"/>
</dbReference>
<keyword evidence="22" id="KW-1185">Reference proteome</keyword>
<dbReference type="InterPro" id="IPR003119">
    <property type="entry name" value="SAP_A"/>
</dbReference>
<dbReference type="GO" id="GO:1905575">
    <property type="term" value="F:ganglioside GM3 binding"/>
    <property type="evidence" value="ECO:0007669"/>
    <property type="project" value="Ensembl"/>
</dbReference>
<dbReference type="GO" id="GO:0005543">
    <property type="term" value="F:phospholipid binding"/>
    <property type="evidence" value="ECO:0007669"/>
    <property type="project" value="Ensembl"/>
</dbReference>
<dbReference type="CTD" id="5660"/>
<dbReference type="InterPro" id="IPR021165">
    <property type="entry name" value="Saposin_chordata"/>
</dbReference>
<feature type="domain" description="Saposin B-type" evidence="19">
    <location>
        <begin position="195"/>
        <end position="276"/>
    </location>
</feature>
<dbReference type="PANTHER" id="PTHR11480:SF36">
    <property type="entry name" value="PROSAPOSIN"/>
    <property type="match status" value="1"/>
</dbReference>
<comment type="function">
    <text evidence="15">Saposin-B stimulates the hydrolysis of galacto-cerebroside sulfate by arylsulfatase A (EC 3.1.6.8), GM1 gangliosides by beta-galactosidase (EC 3.2.1.23) and globotriaosylceramide by alpha-galactosidase A (EC 3.2.1.22). Saposin-B forms a solubilizing complex with the substrates of the sphingolipid hydrolases.</text>
</comment>
<evidence type="ECO:0000259" key="19">
    <source>
        <dbReference type="PROSITE" id="PS50015"/>
    </source>
</evidence>
<feature type="disulfide bond" evidence="18">
    <location>
        <begin position="66"/>
        <end position="132"/>
    </location>
</feature>
<dbReference type="Ensembl" id="ENSVURT00010018652.1">
    <property type="protein sequence ID" value="ENSVURP00010016409.1"/>
    <property type="gene ID" value="ENSVURG00010012541.1"/>
</dbReference>
<keyword evidence="10" id="KW-0325">Glycoprotein</keyword>
<evidence type="ECO:0000256" key="10">
    <source>
        <dbReference type="ARBA" id="ARBA00023180"/>
    </source>
</evidence>
<feature type="domain" description="Saposin B-type" evidence="19">
    <location>
        <begin position="59"/>
        <end position="142"/>
    </location>
</feature>
<dbReference type="InterPro" id="IPR008139">
    <property type="entry name" value="SaposinB_dom"/>
</dbReference>
<feature type="domain" description="Saposin A-type" evidence="20">
    <location>
        <begin position="18"/>
        <end position="58"/>
    </location>
</feature>
<evidence type="ECO:0000259" key="20">
    <source>
        <dbReference type="PROSITE" id="PS51110"/>
    </source>
</evidence>
<feature type="domain" description="Saposin A-type" evidence="20">
    <location>
        <begin position="487"/>
        <end position="523"/>
    </location>
</feature>
<comment type="subcellular location">
    <subcellularLocation>
        <location evidence="2">Lysosome</location>
    </subcellularLocation>
    <subcellularLocation>
        <location evidence="1">Secreted</location>
        <location evidence="1">Extracellular space</location>
        <location evidence="1">Surface film</location>
    </subcellularLocation>
</comment>
<dbReference type="GO" id="GO:0005770">
    <property type="term" value="C:late endosome"/>
    <property type="evidence" value="ECO:0007669"/>
    <property type="project" value="Ensembl"/>
</dbReference>
<feature type="disulfide bond" evidence="18">
    <location>
        <begin position="63"/>
        <end position="138"/>
    </location>
</feature>
<evidence type="ECO:0000256" key="12">
    <source>
        <dbReference type="ARBA" id="ARBA00037150"/>
    </source>
</evidence>
<keyword evidence="9 18" id="KW-1015">Disulfide bond</keyword>
<evidence type="ECO:0000313" key="22">
    <source>
        <dbReference type="Proteomes" id="UP000314987"/>
    </source>
</evidence>
<reference evidence="21" key="2">
    <citation type="submission" date="2025-08" db="UniProtKB">
        <authorList>
            <consortium name="Ensembl"/>
        </authorList>
    </citation>
    <scope>IDENTIFICATION</scope>
</reference>
<evidence type="ECO:0000256" key="4">
    <source>
        <dbReference type="ARBA" id="ARBA00022439"/>
    </source>
</evidence>
<comment type="function">
    <text evidence="17">Prosaposin: Behaves as a myelinotrophic and neurotrophic factor, these effects are mediated by its G-protein-coupled receptors, GPR37 and GPR37L1, undergoing ligand-mediated internalization followed by ERK phosphorylation signaling.</text>
</comment>
<feature type="disulfide bond" evidence="18">
    <location>
        <begin position="407"/>
        <end position="480"/>
    </location>
</feature>
<evidence type="ECO:0000256" key="18">
    <source>
        <dbReference type="PIRSR" id="PIRSR002431-1"/>
    </source>
</evidence>
<dbReference type="Pfam" id="PF03489">
    <property type="entry name" value="SapB_2"/>
    <property type="match status" value="4"/>
</dbReference>
<dbReference type="GO" id="GO:0002020">
    <property type="term" value="F:protease binding"/>
    <property type="evidence" value="ECO:0007669"/>
    <property type="project" value="Ensembl"/>
</dbReference>
<keyword evidence="6" id="KW-0305">Gaseous exchange</keyword>
<dbReference type="GO" id="GO:0005615">
    <property type="term" value="C:extracellular space"/>
    <property type="evidence" value="ECO:0007669"/>
    <property type="project" value="Ensembl"/>
</dbReference>
<dbReference type="InterPro" id="IPR008373">
    <property type="entry name" value="Saposin"/>
</dbReference>
<keyword evidence="7 17" id="KW-0732">Signal</keyword>
<dbReference type="GO" id="GO:1905576">
    <property type="term" value="F:ganglioside GT1b binding"/>
    <property type="evidence" value="ECO:0007669"/>
    <property type="project" value="Ensembl"/>
</dbReference>
<gene>
    <name evidence="21" type="primary">PSAP</name>
</gene>
<dbReference type="FunFam" id="1.10.225.10:FF:000004">
    <property type="entry name" value="prosaposin isoform X2"/>
    <property type="match status" value="1"/>
</dbReference>
<dbReference type="STRING" id="29139.ENSVURP00010016409"/>
<keyword evidence="8" id="KW-0677">Repeat</keyword>
<dbReference type="GO" id="GO:1905572">
    <property type="term" value="P:ganglioside GM1 transport to membrane"/>
    <property type="evidence" value="ECO:0007669"/>
    <property type="project" value="Ensembl"/>
</dbReference>
<evidence type="ECO:0000256" key="3">
    <source>
        <dbReference type="ARBA" id="ARBA00011748"/>
    </source>
</evidence>
<evidence type="ECO:0000256" key="13">
    <source>
        <dbReference type="ARBA" id="ARBA00037221"/>
    </source>
</evidence>
<feature type="disulfide bond" evidence="18">
    <location>
        <begin position="410"/>
        <end position="474"/>
    </location>
</feature>
<dbReference type="InterPro" id="IPR008138">
    <property type="entry name" value="SapB_2"/>
</dbReference>
<accession>A0A4X2KVW0</accession>
<dbReference type="GO" id="GO:0016020">
    <property type="term" value="C:membrane"/>
    <property type="evidence" value="ECO:0007669"/>
    <property type="project" value="GOC"/>
</dbReference>
<feature type="domain" description="Saposin B-type" evidence="19">
    <location>
        <begin position="313"/>
        <end position="394"/>
    </location>
</feature>
<dbReference type="FunFam" id="1.10.225.10:FF:000008">
    <property type="entry name" value="Pulmonary surfactant-associated protein B"/>
    <property type="match status" value="1"/>
</dbReference>
<feature type="disulfide bond" evidence="18">
    <location>
        <begin position="231"/>
        <end position="242"/>
    </location>
</feature>
<evidence type="ECO:0000256" key="1">
    <source>
        <dbReference type="ARBA" id="ARBA00004364"/>
    </source>
</evidence>
<dbReference type="GO" id="GO:0097110">
    <property type="term" value="F:scaffold protein binding"/>
    <property type="evidence" value="ECO:0007669"/>
    <property type="project" value="Ensembl"/>
</dbReference>
<dbReference type="GO" id="GO:0007193">
    <property type="term" value="P:adenylate cyclase-inhibiting G protein-coupled receptor signaling pathway"/>
    <property type="evidence" value="ECO:0007669"/>
    <property type="project" value="UniProtKB-UniRule"/>
</dbReference>
<dbReference type="SMART" id="SM00162">
    <property type="entry name" value="SAPA"/>
    <property type="match status" value="2"/>
</dbReference>
<dbReference type="GO" id="GO:0007585">
    <property type="term" value="P:respiratory gaseous exchange by respiratory system"/>
    <property type="evidence" value="ECO:0007669"/>
    <property type="project" value="UniProtKB-KW"/>
</dbReference>
<dbReference type="SMART" id="SM00741">
    <property type="entry name" value="SapB"/>
    <property type="match status" value="4"/>
</dbReference>
<name>A0A4X2KVW0_VOMUR</name>
<dbReference type="PRINTS" id="PR01797">
    <property type="entry name" value="SAPOSIN"/>
</dbReference>
<feature type="disulfide bond" evidence="18">
    <location>
        <begin position="94"/>
        <end position="106"/>
    </location>
</feature>
<dbReference type="GeneTree" id="ENSGT00940000156695"/>
<feature type="disulfide bond" evidence="18">
    <location>
        <begin position="202"/>
        <end position="266"/>
    </location>
</feature>
<dbReference type="Gene3D" id="1.10.225.10">
    <property type="entry name" value="Saposin-like"/>
    <property type="match status" value="4"/>
</dbReference>
<feature type="disulfide bond" evidence="18">
    <location>
        <begin position="438"/>
        <end position="449"/>
    </location>
</feature>
<evidence type="ECO:0000256" key="11">
    <source>
        <dbReference type="ARBA" id="ARBA00023228"/>
    </source>
</evidence>
<keyword evidence="5" id="KW-0964">Secreted</keyword>
<dbReference type="GO" id="GO:1905574">
    <property type="term" value="F:ganglioside GM2 binding"/>
    <property type="evidence" value="ECO:0007669"/>
    <property type="project" value="Ensembl"/>
</dbReference>
<dbReference type="GO" id="GO:0005764">
    <property type="term" value="C:lysosome"/>
    <property type="evidence" value="ECO:0007669"/>
    <property type="project" value="UniProtKB-SubCell"/>
</dbReference>
<feature type="disulfide bond" evidence="18">
    <location>
        <begin position="320"/>
        <end position="384"/>
    </location>
</feature>
<feature type="disulfide bond" evidence="18">
    <location>
        <begin position="348"/>
        <end position="359"/>
    </location>
</feature>
<dbReference type="PROSITE" id="PS50015">
    <property type="entry name" value="SAP_B"/>
    <property type="match status" value="4"/>
</dbReference>
<dbReference type="GO" id="GO:0006665">
    <property type="term" value="P:sphingolipid metabolic process"/>
    <property type="evidence" value="ECO:0007669"/>
    <property type="project" value="UniProtKB-UniRule"/>
</dbReference>
<dbReference type="PANTHER" id="PTHR11480">
    <property type="entry name" value="SAPOSIN-RELATED"/>
    <property type="match status" value="1"/>
</dbReference>
<evidence type="ECO:0000313" key="21">
    <source>
        <dbReference type="Ensembl" id="ENSVURP00010016409.1"/>
    </source>
</evidence>
<evidence type="ECO:0000256" key="8">
    <source>
        <dbReference type="ARBA" id="ARBA00022737"/>
    </source>
</evidence>
<keyword evidence="11" id="KW-0458">Lysosome</keyword>
<dbReference type="GO" id="GO:0007041">
    <property type="term" value="P:lysosomal transport"/>
    <property type="evidence" value="ECO:0007669"/>
    <property type="project" value="Ensembl"/>
</dbReference>
<evidence type="ECO:0000256" key="16">
    <source>
        <dbReference type="ARBA" id="ARBA00040265"/>
    </source>
</evidence>
<dbReference type="PIRSF" id="PIRSF002431">
    <property type="entry name" value="Saposin"/>
    <property type="match status" value="1"/>
</dbReference>
<reference evidence="22" key="1">
    <citation type="submission" date="2018-12" db="EMBL/GenBank/DDBJ databases">
        <authorList>
            <person name="Yazar S."/>
        </authorList>
    </citation>
    <scope>NUCLEOTIDE SEQUENCE [LARGE SCALE GENOMIC DNA]</scope>
</reference>
<dbReference type="SUPFAM" id="SSF47862">
    <property type="entry name" value="Saposin"/>
    <property type="match status" value="4"/>
</dbReference>
<dbReference type="PROSITE" id="PS51110">
    <property type="entry name" value="SAP_A"/>
    <property type="match status" value="2"/>
</dbReference>